<dbReference type="EMBL" id="AAHZFN010000037">
    <property type="protein sequence ID" value="ECB9475131.1"/>
    <property type="molecule type" value="Genomic_DNA"/>
</dbReference>
<evidence type="ECO:0000313" key="38">
    <source>
        <dbReference type="Proteomes" id="UP000389283"/>
    </source>
</evidence>
<dbReference type="EMBL" id="DAAIRR010000007">
    <property type="protein sequence ID" value="HAB9177055.1"/>
    <property type="molecule type" value="Genomic_DNA"/>
</dbReference>
<evidence type="ECO:0000313" key="40">
    <source>
        <dbReference type="Proteomes" id="UP000398321"/>
    </source>
</evidence>
<dbReference type="EMBL" id="DAAEEB010000014">
    <property type="protein sequence ID" value="HAA8054409.1"/>
    <property type="molecule type" value="Genomic_DNA"/>
</dbReference>
<dbReference type="EMBL" id="RCRQ01000010">
    <property type="protein sequence ID" value="MCO39819.1"/>
    <property type="molecule type" value="Genomic_DNA"/>
</dbReference>
<protein>
    <submittedName>
        <fullName evidence="12">Uncharacterized protein</fullName>
    </submittedName>
</protein>
<evidence type="ECO:0000313" key="36">
    <source>
        <dbReference type="Proteomes" id="UP000379076"/>
    </source>
</evidence>
<evidence type="ECO:0000313" key="11">
    <source>
        <dbReference type="EMBL" id="EAG6170656.1"/>
    </source>
</evidence>
<dbReference type="EMBL" id="AAIAJJ010000022">
    <property type="protein sequence ID" value="ECC1558263.1"/>
    <property type="molecule type" value="Genomic_DNA"/>
</dbReference>
<dbReference type="EMBL" id="AAANYR010000010">
    <property type="protein sequence ID" value="EAD5787790.1"/>
    <property type="molecule type" value="Genomic_DNA"/>
</dbReference>
<dbReference type="Proteomes" id="UP000840928">
    <property type="component" value="Unassembled WGS sequence"/>
</dbReference>
<dbReference type="EMBL" id="AAHZFY010000092">
    <property type="protein sequence ID" value="ECB9515146.1"/>
    <property type="molecule type" value="Genomic_DNA"/>
</dbReference>
<evidence type="ECO:0000313" key="8">
    <source>
        <dbReference type="EMBL" id="EAE4943317.1"/>
    </source>
</evidence>
<dbReference type="EMBL" id="AABCVX010000009">
    <property type="protein sequence ID" value="EAG6170656.1"/>
    <property type="molecule type" value="Genomic_DNA"/>
</dbReference>
<evidence type="ECO:0000313" key="16">
    <source>
        <dbReference type="EMBL" id="ECB9515146.1"/>
    </source>
</evidence>
<evidence type="ECO:0000313" key="34">
    <source>
        <dbReference type="Proteomes" id="UP000365297"/>
    </source>
</evidence>
<dbReference type="GeneID" id="93233435"/>
<dbReference type="EMBL" id="AAAMZD010000009">
    <property type="protein sequence ID" value="EAD3794040.1"/>
    <property type="molecule type" value="Genomic_DNA"/>
</dbReference>
<dbReference type="EMBL" id="DAAKPP010000009">
    <property type="protein sequence ID" value="HAC3056676.1"/>
    <property type="molecule type" value="Genomic_DNA"/>
</dbReference>
<evidence type="ECO:0000313" key="50">
    <source>
        <dbReference type="Proteomes" id="UP000841146"/>
    </source>
</evidence>
<evidence type="ECO:0000313" key="18">
    <source>
        <dbReference type="EMBL" id="EDP8515369.1"/>
    </source>
</evidence>
<comment type="caution">
    <text evidence="12">The sequence shown here is derived from an EMBL/GenBank/DDBJ whole genome shotgun (WGS) entry which is preliminary data.</text>
</comment>
<gene>
    <name evidence="12" type="ORF">AF817_14520</name>
    <name evidence="6" type="ORF">APD94_14810</name>
    <name evidence="7" type="ORF">ART25_15070</name>
    <name evidence="1" type="ORF">ARY78_15835</name>
    <name evidence="9" type="ORF">BCZ21_16405</name>
    <name evidence="10" type="ORF">CAV64_15135</name>
    <name evidence="13" type="ORF">D4U23_14190</name>
    <name evidence="27" type="ORF">DCK61_15030</name>
    <name evidence="11" type="ORF">DCT16_14855</name>
    <name evidence="5" type="ORF">DG57_15180</name>
    <name evidence="28" type="ORF">DOV25_15340</name>
    <name evidence="8" type="ORF">E1W56_14820</name>
    <name evidence="4" type="ORF">EX365_14590</name>
    <name evidence="3" type="ORF">EXZ73_15995</name>
    <name evidence="14" type="ORF">FA835_14135</name>
    <name evidence="16" type="ORF">FLQ97_15660</name>
    <name evidence="15" type="ORF">FLR03_15785</name>
    <name evidence="17" type="ORF">FNX40_15845</name>
    <name evidence="18" type="ORF">G3O21_002824</name>
    <name evidence="19" type="ORF">GHH22_14800</name>
    <name evidence="20" type="ORF">GHO09_13745</name>
    <name evidence="24" type="ORF">GI949_13770</name>
    <name evidence="21" type="ORF">GYU24_15210</name>
    <name evidence="22" type="ORF">GYX23_15630</name>
    <name evidence="23" type="ORF">GYY14_15575</name>
    <name evidence="25" type="ORF">GZK27_14325</name>
    <name evidence="26" type="ORF">HQN34_002945</name>
    <name evidence="2" type="ORF">UI29_14885</name>
</gene>
<dbReference type="Proteomes" id="UP000365297">
    <property type="component" value="Unassembled WGS sequence"/>
</dbReference>
<dbReference type="Proteomes" id="UP000337746">
    <property type="component" value="Unassembled WGS sequence"/>
</dbReference>
<evidence type="ECO:0000313" key="13">
    <source>
        <dbReference type="EMBL" id="EAH0253540.1"/>
    </source>
</evidence>
<dbReference type="Proteomes" id="UP000841561">
    <property type="component" value="Unassembled WGS sequence"/>
</dbReference>
<evidence type="ECO:0000313" key="19">
    <source>
        <dbReference type="EMBL" id="HAA8054409.1"/>
    </source>
</evidence>
<evidence type="ECO:0000313" key="45">
    <source>
        <dbReference type="Proteomes" id="UP000535556"/>
    </source>
</evidence>
<evidence type="ECO:0000313" key="46">
    <source>
        <dbReference type="Proteomes" id="UP000540117"/>
    </source>
</evidence>
<dbReference type="EMBL" id="AAASLB010000012">
    <property type="protein sequence ID" value="EAE4943317.1"/>
    <property type="molecule type" value="Genomic_DNA"/>
</dbReference>
<evidence type="ECO:0000313" key="37">
    <source>
        <dbReference type="Proteomes" id="UP000388699"/>
    </source>
</evidence>
<reference evidence="27 43" key="2">
    <citation type="submission" date="2018-04" db="EMBL/GenBank/DDBJ databases">
        <title>Genome Analysis of a Prevalent Clone of Listeria monocytogenes Sequence Type 87 in China.</title>
        <authorList>
            <person name="Wang Y."/>
        </authorList>
    </citation>
    <scope>NUCLEOTIDE SEQUENCE [LARGE SCALE GENOMIC DNA]</scope>
    <source>
        <strain evidence="27 43">ICDC_LM1523</strain>
    </source>
</reference>
<dbReference type="Proteomes" id="UP000841146">
    <property type="component" value="Unassembled WGS sequence"/>
</dbReference>
<evidence type="ECO:0000313" key="39">
    <source>
        <dbReference type="Proteomes" id="UP000393182"/>
    </source>
</evidence>
<evidence type="ECO:0000313" key="27">
    <source>
        <dbReference type="EMBL" id="KAA9446515.1"/>
    </source>
</evidence>
<evidence type="ECO:0000313" key="15">
    <source>
        <dbReference type="EMBL" id="ECB9475131.1"/>
    </source>
</evidence>
<dbReference type="Proteomes" id="UP000843503">
    <property type="component" value="Unassembled WGS sequence"/>
</dbReference>
<dbReference type="Proteomes" id="UP000410967">
    <property type="component" value="Unassembled WGS sequence"/>
</dbReference>
<evidence type="ECO:0000313" key="24">
    <source>
        <dbReference type="EMBL" id="HAC1756039.1"/>
    </source>
</evidence>
<evidence type="ECO:0000313" key="25">
    <source>
        <dbReference type="EMBL" id="HAC3056676.1"/>
    </source>
</evidence>
<dbReference type="EMBL" id="AACKDQ010000043">
    <property type="protein sequence ID" value="EAK9318235.1"/>
    <property type="molecule type" value="Genomic_DNA"/>
</dbReference>
<evidence type="ECO:0000313" key="20">
    <source>
        <dbReference type="EMBL" id="HAA8491571.1"/>
    </source>
</evidence>
<evidence type="ECO:0000313" key="22">
    <source>
        <dbReference type="EMBL" id="HAC0014412.1"/>
    </source>
</evidence>
<dbReference type="Proteomes" id="UP000376505">
    <property type="component" value="Unassembled WGS sequence"/>
</dbReference>
<dbReference type="EMBL" id="AABEVT010000010">
    <property type="protein sequence ID" value="EAH0253540.1"/>
    <property type="molecule type" value="Genomic_DNA"/>
</dbReference>
<evidence type="ECO:0000313" key="26">
    <source>
        <dbReference type="EMBL" id="HAJ9594710.1"/>
    </source>
</evidence>
<evidence type="ECO:0000313" key="29">
    <source>
        <dbReference type="Proteomes" id="UP000269407"/>
    </source>
</evidence>
<dbReference type="Proteomes" id="UP000389283">
    <property type="component" value="Unassembled WGS sequence"/>
</dbReference>
<dbReference type="Proteomes" id="UP000840567">
    <property type="component" value="Unassembled WGS sequence"/>
</dbReference>
<evidence type="ECO:0000313" key="33">
    <source>
        <dbReference type="Proteomes" id="UP000355989"/>
    </source>
</evidence>
<dbReference type="Proteomes" id="UP000842809">
    <property type="component" value="Unassembled WGS sequence"/>
</dbReference>
<dbReference type="Proteomes" id="UP000355989">
    <property type="component" value="Unassembled WGS sequence"/>
</dbReference>
<dbReference type="EMBL" id="AABAWE010000019">
    <property type="protein sequence ID" value="EAG2088817.1"/>
    <property type="molecule type" value="Genomic_DNA"/>
</dbReference>
<dbReference type="Proteomes" id="UP000344343">
    <property type="component" value="Unassembled WGS sequence"/>
</dbReference>
<evidence type="ECO:0000313" key="10">
    <source>
        <dbReference type="EMBL" id="EAG4332579.1"/>
    </source>
</evidence>
<evidence type="ECO:0000313" key="4">
    <source>
        <dbReference type="EMBL" id="EAD5787790.1"/>
    </source>
</evidence>
<evidence type="ECO:0000313" key="41">
    <source>
        <dbReference type="Proteomes" id="UP000410967"/>
    </source>
</evidence>
<accession>A0A2A6A289</accession>
<dbReference type="Proteomes" id="UP000540117">
    <property type="component" value="Unassembled WGS sequence"/>
</dbReference>
<dbReference type="Proteomes" id="UP000398321">
    <property type="component" value="Unassembled WGS sequence"/>
</dbReference>
<evidence type="ECO:0000313" key="2">
    <source>
        <dbReference type="EMBL" id="EAD3794040.1"/>
    </source>
</evidence>
<evidence type="ECO:0000313" key="9">
    <source>
        <dbReference type="EMBL" id="EAG2088817.1"/>
    </source>
</evidence>
<evidence type="ECO:0000313" key="42">
    <source>
        <dbReference type="Proteomes" id="UP000423131"/>
    </source>
</evidence>
<dbReference type="Proteomes" id="UP000423131">
    <property type="component" value="Unassembled WGS sequence"/>
</dbReference>
<dbReference type="Proteomes" id="UP000478704">
    <property type="component" value="Unassembled WGS sequence"/>
</dbReference>
<evidence type="ECO:0000313" key="35">
    <source>
        <dbReference type="Proteomes" id="UP000376505"/>
    </source>
</evidence>
<evidence type="ECO:0000313" key="47">
    <source>
        <dbReference type="Proteomes" id="UP000566597"/>
    </source>
</evidence>
<evidence type="ECO:0000313" key="12">
    <source>
        <dbReference type="EMBL" id="EAG6764440.1"/>
    </source>
</evidence>
<evidence type="ECO:0000313" key="6">
    <source>
        <dbReference type="EMBL" id="EAE1097236.1"/>
    </source>
</evidence>
<organism evidence="12 45">
    <name type="scientific">Listeria monocytogenes</name>
    <dbReference type="NCBI Taxonomy" id="1639"/>
    <lineage>
        <taxon>Bacteria</taxon>
        <taxon>Bacillati</taxon>
        <taxon>Bacillota</taxon>
        <taxon>Bacilli</taxon>
        <taxon>Bacillales</taxon>
        <taxon>Listeriaceae</taxon>
        <taxon>Listeria</taxon>
    </lineage>
</organism>
<evidence type="ECO:0000313" key="31">
    <source>
        <dbReference type="Proteomes" id="UP000344343"/>
    </source>
</evidence>
<evidence type="ECO:0000313" key="5">
    <source>
        <dbReference type="EMBL" id="EAE0771155.1"/>
    </source>
</evidence>
<evidence type="ECO:0000313" key="52">
    <source>
        <dbReference type="Proteomes" id="UP000843775"/>
    </source>
</evidence>
<dbReference type="EMBL" id="AAAIXK010000011">
    <property type="protein sequence ID" value="EAC5551886.1"/>
    <property type="molecule type" value="Genomic_DNA"/>
</dbReference>
<reference evidence="19" key="6">
    <citation type="submission" date="2019-10" db="EMBL/GenBank/DDBJ databases">
        <authorList>
            <consortium name="NCBI Pathogen Detection Project"/>
        </authorList>
    </citation>
    <scope>NUCLEOTIDE SEQUENCE</scope>
    <source>
        <strain evidence="19">09CEB371LM</strain>
        <strain evidence="26">2017-325981-023-01</strain>
        <strain evidence="21">CFIAFB20160038</strain>
        <strain evidence="23">CFIAFB20170037</strain>
        <strain evidence="22">CFIAFB20170045</strain>
        <strain evidence="24">DMG1500109</strain>
        <strain evidence="25">LiDS0115</strain>
        <strain evidence="20">Sam_F526FDD3-C0F7-43DB-B204-E231FEF9C926</strain>
    </source>
</reference>
<reference evidence="31 35" key="3">
    <citation type="submission" date="2019-02" db="EMBL/GenBank/DDBJ databases">
        <authorList>
            <consortium name="GenomeTrakr: Next Generation Sequencing Network for Food Pathogen Tracability"/>
        </authorList>
    </citation>
    <scope>NUCLEOTIDE SEQUENCE [LARGE SCALE GENOMIC DNA]</scope>
    <source>
        <strain evidence="5 37">CFSAN008016</strain>
        <strain evidence="7 36">FDA00006494</strain>
        <strain evidence="1 34">FDA00007096</strain>
        <strain evidence="28 29">FDA00013213</strain>
        <strain evidence="4 31">FDA00013853</strain>
        <strain evidence="15 42">FDA00014336</strain>
        <strain evidence="17 38">FDA00014370</strain>
        <strain evidence="16 40">FDA00014392</strain>
        <strain evidence="18">FDA00015054</strain>
        <strain evidence="10 46">FDA1005580-S054-001</strain>
        <strain evidence="44">FDA1090798-S029-001</strain>
        <strain evidence="11 48">FLAG-38921</strain>
        <strain evidence="9 30">FLAG-54356</strain>
        <strain evidence="6 33">FLAG-78586</strain>
        <strain evidence="3 35">FSIS31901579</strain>
        <strain evidence="2 32">VA-WGS-00405</strain>
    </source>
</reference>
<reference evidence="8 39" key="4">
    <citation type="submission" date="2019-03" db="EMBL/GenBank/DDBJ databases">
        <authorList>
            <person name="Ashton P.M."/>
            <person name="Dallman T."/>
            <person name="Nair S."/>
            <person name="De Pinna E."/>
            <person name="Peters T."/>
            <person name="Grant K."/>
        </authorList>
    </citation>
    <scope>NUCLEOTIDE SEQUENCE [LARGE SCALE GENOMIC DNA]</scope>
    <source>
        <strain evidence="13 47">406731</strain>
        <strain evidence="8">RL15000286</strain>
    </source>
</reference>
<dbReference type="EMBL" id="DABJAN010000008">
    <property type="protein sequence ID" value="HAJ9594710.1"/>
    <property type="molecule type" value="Genomic_DNA"/>
</dbReference>
<dbReference type="AlphaFoldDB" id="A0A2A6A289"/>
<dbReference type="Proteomes" id="UP000345329">
    <property type="component" value="Unassembled WGS sequence"/>
</dbReference>
<dbReference type="Proteomes" id="UP000566721">
    <property type="component" value="Unassembled WGS sequence"/>
</dbReference>
<dbReference type="EMBL" id="AABDDO010000007">
    <property type="protein sequence ID" value="EAG6764440.1"/>
    <property type="molecule type" value="Genomic_DNA"/>
</dbReference>
<dbReference type="Proteomes" id="UP000393182">
    <property type="component" value="Unassembled WGS sequence"/>
</dbReference>
<dbReference type="Proteomes" id="UP000566597">
    <property type="component" value="Unassembled WGS sequence"/>
</dbReference>
<evidence type="ECO:0000313" key="51">
    <source>
        <dbReference type="Proteomes" id="UP000841561"/>
    </source>
</evidence>
<evidence type="ECO:0000313" key="23">
    <source>
        <dbReference type="EMBL" id="HAC0276778.1"/>
    </source>
</evidence>
<dbReference type="Proteomes" id="UP000535556">
    <property type="component" value="Unassembled WGS sequence"/>
</dbReference>
<evidence type="ECO:0000313" key="44">
    <source>
        <dbReference type="Proteomes" id="UP000478704"/>
    </source>
</evidence>
<reference evidence="49 50" key="1">
    <citation type="journal article" date="2018" name="Genome Biol.">
        <title>SKESA: strategic k-mer extension for scrupulous assemblies.</title>
        <authorList>
            <person name="Souvorov A."/>
            <person name="Agarwala R."/>
            <person name="Lipman D.J."/>
        </authorList>
    </citation>
    <scope>NUCLEOTIDE SEQUENCE [LARGE SCALE GENOMIC DNA]</scope>
    <source>
        <strain evidence="19">09CEB371LM</strain>
        <strain evidence="26">2017-325981-023-01</strain>
        <strain evidence="21">CFIAFB20160038</strain>
        <strain evidence="23">CFIAFB20170037</strain>
        <strain evidence="22 50">CFIAFB20170045</strain>
        <strain evidence="24 52">DMG1500109</strain>
        <strain evidence="25 51">LiDS0115</strain>
        <strain evidence="20">Sam_F526FDD3-C0F7-43DB-B204-E231FEF9C926</strain>
    </source>
</reference>
<dbReference type="Proteomes" id="UP000460224">
    <property type="component" value="Unassembled WGS sequence"/>
</dbReference>
<evidence type="ECO:0000313" key="14">
    <source>
        <dbReference type="EMBL" id="EAK9318235.1"/>
    </source>
</evidence>
<evidence type="ECO:0000313" key="32">
    <source>
        <dbReference type="Proteomes" id="UP000345329"/>
    </source>
</evidence>
<dbReference type="EMBL" id="AAANYN010000057">
    <property type="protein sequence ID" value="EAD5775773.1"/>
    <property type="molecule type" value="Genomic_DNA"/>
</dbReference>
<evidence type="ECO:0000313" key="7">
    <source>
        <dbReference type="EMBL" id="EAE1340237.1"/>
    </source>
</evidence>
<dbReference type="EMBL" id="QDAY01000008">
    <property type="protein sequence ID" value="KAA9446515.1"/>
    <property type="molecule type" value="Genomic_DNA"/>
</dbReference>
<dbReference type="Proteomes" id="UP000388699">
    <property type="component" value="Unassembled WGS sequence"/>
</dbReference>
<evidence type="ECO:0000313" key="28">
    <source>
        <dbReference type="EMBL" id="MCO39819.1"/>
    </source>
</evidence>
<evidence type="ECO:0000313" key="30">
    <source>
        <dbReference type="Proteomes" id="UP000337746"/>
    </source>
</evidence>
<evidence type="ECO:0000313" key="48">
    <source>
        <dbReference type="Proteomes" id="UP000566721"/>
    </source>
</evidence>
<evidence type="ECO:0000313" key="43">
    <source>
        <dbReference type="Proteomes" id="UP000460224"/>
    </source>
</evidence>
<dbReference type="EMBL" id="DAAJCS010000019">
    <property type="protein sequence ID" value="HAC0014412.1"/>
    <property type="molecule type" value="Genomic_DNA"/>
</dbReference>
<dbReference type="RefSeq" id="WP_003750113.1">
    <property type="nucleotide sequence ID" value="NC_022045.1"/>
</dbReference>
<evidence type="ECO:0000313" key="1">
    <source>
        <dbReference type="EMBL" id="EAC5551886.1"/>
    </source>
</evidence>
<dbReference type="EMBL" id="AABBYJ010000013">
    <property type="protein sequence ID" value="EAG4332579.1"/>
    <property type="molecule type" value="Genomic_DNA"/>
</dbReference>
<evidence type="ECO:0000313" key="21">
    <source>
        <dbReference type="EMBL" id="HAB9177055.1"/>
    </source>
</evidence>
<dbReference type="Proteomes" id="UP000843775">
    <property type="component" value="Unassembled WGS sequence"/>
</dbReference>
<dbReference type="EMBL" id="AAAQQZ010000010">
    <property type="protein sequence ID" value="EAE1340237.1"/>
    <property type="molecule type" value="Genomic_DNA"/>
</dbReference>
<reference evidence="41 45" key="5">
    <citation type="submission" date="2019-04" db="EMBL/GenBank/DDBJ databases">
        <authorList>
            <consortium name="GenomeTrakr network: Whole genome sequencing for foodborne pathogen traceback"/>
        </authorList>
    </citation>
    <scope>NUCLEOTIDE SEQUENCE [LARGE SCALE GENOMIC DNA]</scope>
    <source>
        <strain evidence="12 45">NRRL B-33244</strain>
        <strain evidence="14 41">PHLUSALM00088</strain>
    </source>
</reference>
<dbReference type="EMBL" id="AANPAU010000013">
    <property type="protein sequence ID" value="EDP8515369.1"/>
    <property type="molecule type" value="Genomic_DNA"/>
</dbReference>
<name>A0A2A6A289_LISMN</name>
<dbReference type="EMBL" id="AAAQJJ010000034">
    <property type="protein sequence ID" value="EAE0771155.1"/>
    <property type="molecule type" value="Genomic_DNA"/>
</dbReference>
<dbReference type="Proteomes" id="UP000379076">
    <property type="component" value="Unassembled WGS sequence"/>
</dbReference>
<evidence type="ECO:0000313" key="49">
    <source>
        <dbReference type="Proteomes" id="UP000840567"/>
    </source>
</evidence>
<dbReference type="Proteomes" id="UP000840039">
    <property type="component" value="Unassembled WGS sequence"/>
</dbReference>
<dbReference type="EMBL" id="AAAQOE010000008">
    <property type="protein sequence ID" value="EAE1097236.1"/>
    <property type="molecule type" value="Genomic_DNA"/>
</dbReference>
<proteinExistence type="predicted"/>
<evidence type="ECO:0000313" key="17">
    <source>
        <dbReference type="EMBL" id="ECC1558263.1"/>
    </source>
</evidence>
<evidence type="ECO:0000313" key="3">
    <source>
        <dbReference type="EMBL" id="EAD5775773.1"/>
    </source>
</evidence>
<sequence length="106" mass="12459">MEFFGKKDISGKMISFFSSVMTNNKNIRLGIISGIKKLYDADLIPYHREQFRTSIMYFNLMGGVRILEILSFEEVEEITIELLKEKIVSLTKISKFFKKHNKYPLK</sequence>
<dbReference type="Proteomes" id="UP000269407">
    <property type="component" value="Unassembled WGS sequence"/>
</dbReference>
<dbReference type="EMBL" id="DAAJFY010000021">
    <property type="protein sequence ID" value="HAC0276778.1"/>
    <property type="molecule type" value="Genomic_DNA"/>
</dbReference>
<dbReference type="EMBL" id="DAAEQL010000010">
    <property type="protein sequence ID" value="HAA8491571.1"/>
    <property type="molecule type" value="Genomic_DNA"/>
</dbReference>
<dbReference type="EMBL" id="DAAJZA010000012">
    <property type="protein sequence ID" value="HAC1756039.1"/>
    <property type="molecule type" value="Genomic_DNA"/>
</dbReference>